<feature type="binding site" evidence="5">
    <location>
        <position position="6"/>
    </location>
    <ligand>
        <name>Mg(2+)</name>
        <dbReference type="ChEBI" id="CHEBI:18420"/>
    </ligand>
</feature>
<organism evidence="7 8">
    <name type="scientific">Methylobacterium marchantiae</name>
    <dbReference type="NCBI Taxonomy" id="600331"/>
    <lineage>
        <taxon>Bacteria</taxon>
        <taxon>Pseudomonadati</taxon>
        <taxon>Pseudomonadota</taxon>
        <taxon>Alphaproteobacteria</taxon>
        <taxon>Hyphomicrobiales</taxon>
        <taxon>Methylobacteriaceae</taxon>
        <taxon>Methylobacterium</taxon>
    </lineage>
</organism>
<dbReference type="CDD" id="cd09871">
    <property type="entry name" value="PIN_MtVapC28-VapC30-like"/>
    <property type="match status" value="1"/>
</dbReference>
<dbReference type="InterPro" id="IPR029060">
    <property type="entry name" value="PIN-like_dom_sf"/>
</dbReference>
<dbReference type="Pfam" id="PF01850">
    <property type="entry name" value="PIN"/>
    <property type="match status" value="1"/>
</dbReference>
<protein>
    <recommendedName>
        <fullName evidence="5">Ribonuclease VapC</fullName>
        <shortName evidence="5">RNase VapC</shortName>
        <ecNumber evidence="5">3.1.-.-</ecNumber>
    </recommendedName>
    <alternativeName>
        <fullName evidence="5">Toxin VapC</fullName>
    </alternativeName>
</protein>
<dbReference type="EC" id="3.1.-.-" evidence="5"/>
<keyword evidence="5" id="KW-0800">Toxin</keyword>
<comment type="caution">
    <text evidence="7">The sequence shown here is derived from an EMBL/GenBank/DDBJ whole genome shotgun (WGS) entry which is preliminary data.</text>
</comment>
<dbReference type="SUPFAM" id="SSF88723">
    <property type="entry name" value="PIN domain-like"/>
    <property type="match status" value="1"/>
</dbReference>
<feature type="domain" description="PIN" evidence="6">
    <location>
        <begin position="4"/>
        <end position="127"/>
    </location>
</feature>
<accession>A0ABW3WZ21</accession>
<evidence type="ECO:0000256" key="5">
    <source>
        <dbReference type="HAMAP-Rule" id="MF_00265"/>
    </source>
</evidence>
<comment type="similarity">
    <text evidence="5">Belongs to the PINc/VapC protein family.</text>
</comment>
<proteinExistence type="inferred from homology"/>
<keyword evidence="4 5" id="KW-0378">Hydrolase</keyword>
<evidence type="ECO:0000313" key="7">
    <source>
        <dbReference type="EMBL" id="MFD1301780.1"/>
    </source>
</evidence>
<evidence type="ECO:0000256" key="2">
    <source>
        <dbReference type="ARBA" id="ARBA00022722"/>
    </source>
</evidence>
<keyword evidence="2 5" id="KW-0540">Nuclease</keyword>
<keyword evidence="1 5" id="KW-1277">Toxin-antitoxin system</keyword>
<dbReference type="Proteomes" id="UP001597176">
    <property type="component" value="Unassembled WGS sequence"/>
</dbReference>
<keyword evidence="5" id="KW-0460">Magnesium</keyword>
<feature type="binding site" evidence="5">
    <location>
        <position position="104"/>
    </location>
    <ligand>
        <name>Mg(2+)</name>
        <dbReference type="ChEBI" id="CHEBI:18420"/>
    </ligand>
</feature>
<dbReference type="RefSeq" id="WP_238209095.1">
    <property type="nucleotide sequence ID" value="NZ_JBHTND010000010.1"/>
</dbReference>
<evidence type="ECO:0000256" key="1">
    <source>
        <dbReference type="ARBA" id="ARBA00022649"/>
    </source>
</evidence>
<dbReference type="EMBL" id="JBHTND010000010">
    <property type="protein sequence ID" value="MFD1301780.1"/>
    <property type="molecule type" value="Genomic_DNA"/>
</dbReference>
<evidence type="ECO:0000256" key="3">
    <source>
        <dbReference type="ARBA" id="ARBA00022723"/>
    </source>
</evidence>
<comment type="function">
    <text evidence="5">Toxic component of a toxin-antitoxin (TA) system. An RNase.</text>
</comment>
<dbReference type="InterPro" id="IPR022907">
    <property type="entry name" value="VapC_family"/>
</dbReference>
<gene>
    <name evidence="5" type="primary">vapC</name>
    <name evidence="7" type="ORF">ACFQ4G_09315</name>
</gene>
<name>A0ABW3WZ21_9HYPH</name>
<comment type="cofactor">
    <cofactor evidence="5">
        <name>Mg(2+)</name>
        <dbReference type="ChEBI" id="CHEBI:18420"/>
    </cofactor>
</comment>
<evidence type="ECO:0000259" key="6">
    <source>
        <dbReference type="Pfam" id="PF01850"/>
    </source>
</evidence>
<evidence type="ECO:0000313" key="8">
    <source>
        <dbReference type="Proteomes" id="UP001597176"/>
    </source>
</evidence>
<reference evidence="8" key="1">
    <citation type="journal article" date="2019" name="Int. J. Syst. Evol. Microbiol.">
        <title>The Global Catalogue of Microorganisms (GCM) 10K type strain sequencing project: providing services to taxonomists for standard genome sequencing and annotation.</title>
        <authorList>
            <consortium name="The Broad Institute Genomics Platform"/>
            <consortium name="The Broad Institute Genome Sequencing Center for Infectious Disease"/>
            <person name="Wu L."/>
            <person name="Ma J."/>
        </authorList>
    </citation>
    <scope>NUCLEOTIDE SEQUENCE [LARGE SCALE GENOMIC DNA]</scope>
    <source>
        <strain evidence="8">CCUG 56108</strain>
    </source>
</reference>
<dbReference type="Gene3D" id="3.40.50.1010">
    <property type="entry name" value="5'-nuclease"/>
    <property type="match status" value="1"/>
</dbReference>
<sequence length="136" mass="14647">MTLFVDASALIALIAGEAEADTLADVLEDDPDRVCSALSLWETIAGLVRSYAFTVEAAREQVRLTCEEANIRLVPIAGREFELAAEAYERFGEGRHPAALNMGDCHAYACAKAQGAALLSKGDDFILTDIVRAKRS</sequence>
<evidence type="ECO:0000256" key="4">
    <source>
        <dbReference type="ARBA" id="ARBA00022801"/>
    </source>
</evidence>
<keyword evidence="8" id="KW-1185">Reference proteome</keyword>
<keyword evidence="3 5" id="KW-0479">Metal-binding</keyword>
<dbReference type="InterPro" id="IPR002716">
    <property type="entry name" value="PIN_dom"/>
</dbReference>
<dbReference type="HAMAP" id="MF_00265">
    <property type="entry name" value="VapC_Nob1"/>
    <property type="match status" value="1"/>
</dbReference>